<dbReference type="EMBL" id="VOBR01000007">
    <property type="protein sequence ID" value="TWP51670.1"/>
    <property type="molecule type" value="Genomic_DNA"/>
</dbReference>
<keyword evidence="1" id="KW-0812">Transmembrane</keyword>
<dbReference type="OrthoDB" id="4870234at2"/>
<dbReference type="AlphaFoldDB" id="A0A563EVE4"/>
<feature type="transmembrane region" description="Helical" evidence="1">
    <location>
        <begin position="73"/>
        <end position="96"/>
    </location>
</feature>
<protein>
    <submittedName>
        <fullName evidence="2">Phage holin family protein</fullName>
    </submittedName>
</protein>
<dbReference type="InterPro" id="IPR009937">
    <property type="entry name" value="Phage_holin_3_6"/>
</dbReference>
<sequence length="129" mass="13454">MNHDTSTAQLVNQLSEQVSRLTRDEIRLAVAELKHKGKHVGAGAGLFGGAGVFAWWGGLSVVAGLIMLLATVLAAWIAAFIVAGALLLVAGVLALVGRSQVKQGTPPVPREAVESVKQDITAIREGAHR</sequence>
<evidence type="ECO:0000256" key="1">
    <source>
        <dbReference type="SAM" id="Phobius"/>
    </source>
</evidence>
<keyword evidence="3" id="KW-1185">Reference proteome</keyword>
<reference evidence="2 3" key="1">
    <citation type="submission" date="2019-07" db="EMBL/GenBank/DDBJ databases">
        <title>Lentzea xizangensis sp. nov., isolated from Qinghai-Tibetan Plateau Soils.</title>
        <authorList>
            <person name="Huang J."/>
        </authorList>
    </citation>
    <scope>NUCLEOTIDE SEQUENCE [LARGE SCALE GENOMIC DNA]</scope>
    <source>
        <strain evidence="2 3">FXJ1.1311</strain>
    </source>
</reference>
<evidence type="ECO:0000313" key="3">
    <source>
        <dbReference type="Proteomes" id="UP000316639"/>
    </source>
</evidence>
<organism evidence="2 3">
    <name type="scientific">Lentzea tibetensis</name>
    <dbReference type="NCBI Taxonomy" id="2591470"/>
    <lineage>
        <taxon>Bacteria</taxon>
        <taxon>Bacillati</taxon>
        <taxon>Actinomycetota</taxon>
        <taxon>Actinomycetes</taxon>
        <taxon>Pseudonocardiales</taxon>
        <taxon>Pseudonocardiaceae</taxon>
        <taxon>Lentzea</taxon>
    </lineage>
</organism>
<keyword evidence="1" id="KW-0472">Membrane</keyword>
<dbReference type="RefSeq" id="WP_146351253.1">
    <property type="nucleotide sequence ID" value="NZ_VOBR01000007.1"/>
</dbReference>
<gene>
    <name evidence="2" type="ORF">FKR81_12385</name>
</gene>
<keyword evidence="1" id="KW-1133">Transmembrane helix</keyword>
<dbReference type="Pfam" id="PF07332">
    <property type="entry name" value="Phage_holin_3_6"/>
    <property type="match status" value="1"/>
</dbReference>
<evidence type="ECO:0000313" key="2">
    <source>
        <dbReference type="EMBL" id="TWP51670.1"/>
    </source>
</evidence>
<proteinExistence type="predicted"/>
<comment type="caution">
    <text evidence="2">The sequence shown here is derived from an EMBL/GenBank/DDBJ whole genome shotgun (WGS) entry which is preliminary data.</text>
</comment>
<name>A0A563EVE4_9PSEU</name>
<dbReference type="Proteomes" id="UP000316639">
    <property type="component" value="Unassembled WGS sequence"/>
</dbReference>
<feature type="transmembrane region" description="Helical" evidence="1">
    <location>
        <begin position="44"/>
        <end position="67"/>
    </location>
</feature>
<accession>A0A563EVE4</accession>